<feature type="signal peptide" evidence="1">
    <location>
        <begin position="1"/>
        <end position="25"/>
    </location>
</feature>
<evidence type="ECO:0000313" key="2">
    <source>
        <dbReference type="EMBL" id="PIB73362.1"/>
    </source>
</evidence>
<name>A0A2G5P4T8_9MYCO</name>
<evidence type="ECO:0000256" key="1">
    <source>
        <dbReference type="SAM" id="SignalP"/>
    </source>
</evidence>
<organism evidence="2 3">
    <name type="scientific">Mycolicibacterium brumae</name>
    <dbReference type="NCBI Taxonomy" id="85968"/>
    <lineage>
        <taxon>Bacteria</taxon>
        <taxon>Bacillati</taxon>
        <taxon>Actinomycetota</taxon>
        <taxon>Actinomycetes</taxon>
        <taxon>Mycobacteriales</taxon>
        <taxon>Mycobacteriaceae</taxon>
        <taxon>Mycolicibacterium</taxon>
    </lineage>
</organism>
<protein>
    <recommendedName>
        <fullName evidence="4">Secreted protein</fullName>
    </recommendedName>
</protein>
<dbReference type="EMBL" id="PDCN02000032">
    <property type="protein sequence ID" value="PIB73362.1"/>
    <property type="molecule type" value="Genomic_DNA"/>
</dbReference>
<feature type="chain" id="PRO_5013687160" description="Secreted protein" evidence="1">
    <location>
        <begin position="26"/>
        <end position="83"/>
    </location>
</feature>
<dbReference type="AlphaFoldDB" id="A0A2G5P4T8"/>
<comment type="caution">
    <text evidence="2">The sequence shown here is derived from an EMBL/GenBank/DDBJ whole genome shotgun (WGS) entry which is preliminary data.</text>
</comment>
<proteinExistence type="predicted"/>
<reference evidence="2 3" key="1">
    <citation type="journal article" date="2017" name="Infect. Genet. Evol.">
        <title>The new phylogeny of the genus Mycobacterium: The old and the news.</title>
        <authorList>
            <person name="Tortoli E."/>
            <person name="Fedrizzi T."/>
            <person name="Meehan C.J."/>
            <person name="Trovato A."/>
            <person name="Grottola A."/>
            <person name="Giacobazzi E."/>
            <person name="Serpini G.F."/>
            <person name="Tagliazucchi S."/>
            <person name="Fabio A."/>
            <person name="Bettua C."/>
            <person name="Bertorelli R."/>
            <person name="Frascaro F."/>
            <person name="De Sanctis V."/>
            <person name="Pecorari M."/>
            <person name="Jousson O."/>
            <person name="Segata N."/>
            <person name="Cirillo D.M."/>
        </authorList>
    </citation>
    <scope>NUCLEOTIDE SEQUENCE [LARGE SCALE GENOMIC DNA]</scope>
    <source>
        <strain evidence="2 3">CIP1034565</strain>
    </source>
</reference>
<keyword evidence="3" id="KW-1185">Reference proteome</keyword>
<gene>
    <name evidence="2" type="ORF">CQY22_017075</name>
</gene>
<sequence>MWGKLAGGLAATSVLGAVFAGPAVADDPITPDEWGMDDGIGVGPRVAGTPCLASESHQWASPVDGGRFALWCPPPAFVWVPVG</sequence>
<evidence type="ECO:0008006" key="4">
    <source>
        <dbReference type="Google" id="ProtNLM"/>
    </source>
</evidence>
<evidence type="ECO:0000313" key="3">
    <source>
        <dbReference type="Proteomes" id="UP000230551"/>
    </source>
</evidence>
<keyword evidence="1" id="KW-0732">Signal</keyword>
<accession>A0A2G5P4T8</accession>
<dbReference type="Proteomes" id="UP000230551">
    <property type="component" value="Unassembled WGS sequence"/>
</dbReference>